<comment type="caution">
    <text evidence="2">The sequence shown here is derived from an EMBL/GenBank/DDBJ whole genome shotgun (WGS) entry which is preliminary data.</text>
</comment>
<feature type="compositionally biased region" description="Basic and acidic residues" evidence="1">
    <location>
        <begin position="21"/>
        <end position="31"/>
    </location>
</feature>
<evidence type="ECO:0000313" key="2">
    <source>
        <dbReference type="EMBL" id="GCB21480.1"/>
    </source>
</evidence>
<dbReference type="SUPFAM" id="SSF53067">
    <property type="entry name" value="Actin-like ATPase domain"/>
    <property type="match status" value="2"/>
</dbReference>
<proteinExistence type="predicted"/>
<dbReference type="Gene3D" id="3.90.640.10">
    <property type="entry name" value="Actin, Chain A, domain 4"/>
    <property type="match status" value="1"/>
</dbReference>
<dbReference type="Gene3D" id="3.30.420.40">
    <property type="match status" value="2"/>
</dbReference>
<organism evidence="2 3">
    <name type="scientific">Aspergillus awamori</name>
    <name type="common">Black koji mold</name>
    <dbReference type="NCBI Taxonomy" id="105351"/>
    <lineage>
        <taxon>Eukaryota</taxon>
        <taxon>Fungi</taxon>
        <taxon>Dikarya</taxon>
        <taxon>Ascomycota</taxon>
        <taxon>Pezizomycotina</taxon>
        <taxon>Eurotiomycetes</taxon>
        <taxon>Eurotiomycetidae</taxon>
        <taxon>Eurotiales</taxon>
        <taxon>Aspergillaceae</taxon>
        <taxon>Aspergillus</taxon>
    </lineage>
</organism>
<sequence length="544" mass="60672">MQNAWSRVQAQRWGPATPTAHPEKHSSVAWKHPSEQRVRMIDKWPSAGAVVNRSRVPSCIAYADDNRYIRTTEWGFQVKSSHVAAAWTKLHLETGVIDRVTEDNDDGWADTVGIFRQPGGRDPIHIAKDFLESVREHIEPQIKLACKYASLTVLPLFYVFIVPATWSEGAVEKTREAAYLANFSRKQRGKDLLFVTEPEAALTALLANGNIQTETGDGVLICDCGGGTLDVGTFEIHRRGEIGAYRKIGAFTEPQGGSTMIDRAFYSLCSDMIPDIEDLKLTDTSPASEMMQHFEKAKCDFTGDTSSGPTYLPYTRDGKAQEPLELKSLDMLRIQAPVIMKVCSILEEQIREANQQLGGPRVKHVYMCGGASCSEYLRCALRQNFAGEQIEIHYPEAPMDVVAEGAALWAYNRLRSRIALHHHYGLESSGTENDAMFWLFRKGEDCDIGSQRDFTVPCKISQRFPCMVIKIYDSGDDAAPARAPGARSIGRLFCDFTKILQSESARHGQTISVQVLFTIERDGIHLKAEALGHTFGEARVHYYS</sequence>
<dbReference type="PANTHER" id="PTHR14187">
    <property type="entry name" value="ALPHA KINASE/ELONGATION FACTOR 2 KINASE"/>
    <property type="match status" value="1"/>
</dbReference>
<dbReference type="Proteomes" id="UP000286921">
    <property type="component" value="Unassembled WGS sequence"/>
</dbReference>
<protein>
    <submittedName>
        <fullName evidence="2">Chaperone protein DnaK</fullName>
    </submittedName>
</protein>
<feature type="region of interest" description="Disordered" evidence="1">
    <location>
        <begin position="1"/>
        <end position="31"/>
    </location>
</feature>
<gene>
    <name evidence="2" type="ORF">AAWM_04365</name>
</gene>
<evidence type="ECO:0000256" key="1">
    <source>
        <dbReference type="SAM" id="MobiDB-lite"/>
    </source>
</evidence>
<keyword evidence="3" id="KW-1185">Reference proteome</keyword>
<dbReference type="PANTHER" id="PTHR14187:SF5">
    <property type="entry name" value="HEAT SHOCK 70 KDA PROTEIN 12A"/>
    <property type="match status" value="1"/>
</dbReference>
<reference evidence="2 3" key="1">
    <citation type="submission" date="2016-09" db="EMBL/GenBank/DDBJ databases">
        <title>Aspergillus awamori IFM 58123T.</title>
        <authorList>
            <person name="Kusuya Y."/>
            <person name="Shimizu M."/>
            <person name="Takahashi H."/>
            <person name="Yaguchi T."/>
        </authorList>
    </citation>
    <scope>NUCLEOTIDE SEQUENCE [LARGE SCALE GENOMIC DNA]</scope>
    <source>
        <strain evidence="2 3">IFM 58123</strain>
    </source>
</reference>
<name>A0A401KQB5_ASPAW</name>
<dbReference type="AlphaFoldDB" id="A0A401KQB5"/>
<dbReference type="InterPro" id="IPR043129">
    <property type="entry name" value="ATPase_NBD"/>
</dbReference>
<evidence type="ECO:0000313" key="3">
    <source>
        <dbReference type="Proteomes" id="UP000286921"/>
    </source>
</evidence>
<accession>A0A401KQB5</accession>
<dbReference type="EMBL" id="BDHI01000008">
    <property type="protein sequence ID" value="GCB21480.1"/>
    <property type="molecule type" value="Genomic_DNA"/>
</dbReference>
<dbReference type="CDD" id="cd10170">
    <property type="entry name" value="ASKHA_NBD_HSP70"/>
    <property type="match status" value="1"/>
</dbReference>
<dbReference type="STRING" id="105351.A0A401KQB5"/>